<reference evidence="3" key="1">
    <citation type="submission" date="2017-02" db="UniProtKB">
        <authorList>
            <consortium name="WormBaseParasite"/>
        </authorList>
    </citation>
    <scope>IDENTIFICATION</scope>
</reference>
<dbReference type="Proteomes" id="UP000274131">
    <property type="component" value="Unassembled WGS sequence"/>
</dbReference>
<evidence type="ECO:0000313" key="1">
    <source>
        <dbReference type="EMBL" id="VDD84893.1"/>
    </source>
</evidence>
<sequence>METEMKIVAGNTAVQVYLQDTYLEENLVYKYGNSEETILKVDSSIDLNTFKSFLFRNATNLTISYTSELDNSTRWTQLNSITISSVCVKDIGDTKCPGGTNGASIAINGTIFLFSDYYQENETRSYQKNCEWNYIAPPSGWLTVLKVLALDMSDNEVLNVTGSINGNQSTRVFDRTGTEPVGVYYYDSELRIRYARQSAVKSSTQAFRILLTTMKLENKTCSLAYNSRSYNDLKGNFTNMRTKLQYPKNEVKKFYTATPVINGPVCNDCC</sequence>
<gene>
    <name evidence="1" type="ORF">EVEC_LOCUS36</name>
</gene>
<dbReference type="WBParaSite" id="EVEC_0000004801-mRNA-1">
    <property type="protein sequence ID" value="EVEC_0000004801-mRNA-1"/>
    <property type="gene ID" value="EVEC_0000004801"/>
</dbReference>
<protein>
    <submittedName>
        <fullName evidence="3">CUB domain-containing protein</fullName>
    </submittedName>
</protein>
<proteinExistence type="predicted"/>
<accession>A0A0N4USH1</accession>
<keyword evidence="2" id="KW-1185">Reference proteome</keyword>
<evidence type="ECO:0000313" key="2">
    <source>
        <dbReference type="Proteomes" id="UP000274131"/>
    </source>
</evidence>
<reference evidence="1 2" key="2">
    <citation type="submission" date="2018-10" db="EMBL/GenBank/DDBJ databases">
        <authorList>
            <consortium name="Pathogen Informatics"/>
        </authorList>
    </citation>
    <scope>NUCLEOTIDE SEQUENCE [LARGE SCALE GENOMIC DNA]</scope>
</reference>
<name>A0A0N4USH1_ENTVE</name>
<evidence type="ECO:0000313" key="3">
    <source>
        <dbReference type="WBParaSite" id="EVEC_0000004801-mRNA-1"/>
    </source>
</evidence>
<dbReference type="AlphaFoldDB" id="A0A0N4USH1"/>
<dbReference type="EMBL" id="UXUI01000015">
    <property type="protein sequence ID" value="VDD84893.1"/>
    <property type="molecule type" value="Genomic_DNA"/>
</dbReference>
<organism evidence="3">
    <name type="scientific">Enterobius vermicularis</name>
    <name type="common">Human pinworm</name>
    <dbReference type="NCBI Taxonomy" id="51028"/>
    <lineage>
        <taxon>Eukaryota</taxon>
        <taxon>Metazoa</taxon>
        <taxon>Ecdysozoa</taxon>
        <taxon>Nematoda</taxon>
        <taxon>Chromadorea</taxon>
        <taxon>Rhabditida</taxon>
        <taxon>Spirurina</taxon>
        <taxon>Oxyuridomorpha</taxon>
        <taxon>Oxyuroidea</taxon>
        <taxon>Oxyuridae</taxon>
        <taxon>Enterobius</taxon>
    </lineage>
</organism>